<keyword evidence="1" id="KW-0233">DNA recombination</keyword>
<proteinExistence type="predicted"/>
<dbReference type="InterPro" id="IPR050090">
    <property type="entry name" value="Tyrosine_recombinase_XerCD"/>
</dbReference>
<dbReference type="InterPro" id="IPR002104">
    <property type="entry name" value="Integrase_catalytic"/>
</dbReference>
<dbReference type="PANTHER" id="PTHR30349">
    <property type="entry name" value="PHAGE INTEGRASE-RELATED"/>
    <property type="match status" value="1"/>
</dbReference>
<evidence type="ECO:0000256" key="2">
    <source>
        <dbReference type="SAM" id="MobiDB-lite"/>
    </source>
</evidence>
<evidence type="ECO:0000256" key="1">
    <source>
        <dbReference type="ARBA" id="ARBA00023172"/>
    </source>
</evidence>
<dbReference type="PROSITE" id="PS51898">
    <property type="entry name" value="TYR_RECOMBINASE"/>
    <property type="match status" value="1"/>
</dbReference>
<dbReference type="GO" id="GO:0006310">
    <property type="term" value="P:DNA recombination"/>
    <property type="evidence" value="ECO:0007669"/>
    <property type="project" value="UniProtKB-KW"/>
</dbReference>
<dbReference type="Pfam" id="PF00589">
    <property type="entry name" value="Phage_integrase"/>
    <property type="match status" value="1"/>
</dbReference>
<dbReference type="GO" id="GO:0003677">
    <property type="term" value="F:DNA binding"/>
    <property type="evidence" value="ECO:0007669"/>
    <property type="project" value="InterPro"/>
</dbReference>
<reference evidence="4" key="1">
    <citation type="journal article" date="2014" name="Front. Microbiol.">
        <title>High frequency of phylogenetically diverse reductive dehalogenase-homologous genes in deep subseafloor sedimentary metagenomes.</title>
        <authorList>
            <person name="Kawai M."/>
            <person name="Futagami T."/>
            <person name="Toyoda A."/>
            <person name="Takaki Y."/>
            <person name="Nishi S."/>
            <person name="Hori S."/>
            <person name="Arai W."/>
            <person name="Tsubouchi T."/>
            <person name="Morono Y."/>
            <person name="Uchiyama I."/>
            <person name="Ito T."/>
            <person name="Fujiyama A."/>
            <person name="Inagaki F."/>
            <person name="Takami H."/>
        </authorList>
    </citation>
    <scope>NUCLEOTIDE SEQUENCE</scope>
    <source>
        <strain evidence="4">Expedition CK06-06</strain>
    </source>
</reference>
<dbReference type="Gene3D" id="1.10.443.10">
    <property type="entry name" value="Intergrase catalytic core"/>
    <property type="match status" value="1"/>
</dbReference>
<dbReference type="InterPro" id="IPR013762">
    <property type="entry name" value="Integrase-like_cat_sf"/>
</dbReference>
<dbReference type="EMBL" id="BARU01009604">
    <property type="protein sequence ID" value="GAH39219.1"/>
    <property type="molecule type" value="Genomic_DNA"/>
</dbReference>
<feature type="region of interest" description="Disordered" evidence="2">
    <location>
        <begin position="187"/>
        <end position="230"/>
    </location>
</feature>
<dbReference type="CDD" id="cd00397">
    <property type="entry name" value="DNA_BRE_C"/>
    <property type="match status" value="1"/>
</dbReference>
<name>X1GC97_9ZZZZ</name>
<feature type="non-terminal residue" evidence="4">
    <location>
        <position position="1"/>
    </location>
</feature>
<protein>
    <recommendedName>
        <fullName evidence="3">Tyr recombinase domain-containing protein</fullName>
    </recommendedName>
</protein>
<sequence>GLKPSDNPITWVKAPKVSRKIMPAQSKESIEVLLSHVDNVRDQAIICLLTDSGSRLAGIADVSEPDIDWDKHLIKIITKGGHEAFIPFGRGTEILLREWLSEYNPNGGSIWGINKSGIVSMLRRLENSSGVKCNAHTFRRGFASILRRNNVDSLDIMRLGGWKSLTMVQRYTESVSFDDSLEHYQSPIQRPTDATDGPPEKADGLSEKEEVPRPRIELGTRGFSVRCSTD</sequence>
<evidence type="ECO:0000259" key="3">
    <source>
        <dbReference type="PROSITE" id="PS51898"/>
    </source>
</evidence>
<gene>
    <name evidence="4" type="ORF">S03H2_18504</name>
</gene>
<dbReference type="AlphaFoldDB" id="X1GC97"/>
<accession>X1GC97</accession>
<organism evidence="4">
    <name type="scientific">marine sediment metagenome</name>
    <dbReference type="NCBI Taxonomy" id="412755"/>
    <lineage>
        <taxon>unclassified sequences</taxon>
        <taxon>metagenomes</taxon>
        <taxon>ecological metagenomes</taxon>
    </lineage>
</organism>
<feature type="compositionally biased region" description="Basic and acidic residues" evidence="2">
    <location>
        <begin position="198"/>
        <end position="218"/>
    </location>
</feature>
<dbReference type="InterPro" id="IPR011010">
    <property type="entry name" value="DNA_brk_join_enz"/>
</dbReference>
<dbReference type="GO" id="GO:0015074">
    <property type="term" value="P:DNA integration"/>
    <property type="evidence" value="ECO:0007669"/>
    <property type="project" value="InterPro"/>
</dbReference>
<feature type="domain" description="Tyr recombinase" evidence="3">
    <location>
        <begin position="20"/>
        <end position="185"/>
    </location>
</feature>
<evidence type="ECO:0000313" key="4">
    <source>
        <dbReference type="EMBL" id="GAH39219.1"/>
    </source>
</evidence>
<comment type="caution">
    <text evidence="4">The sequence shown here is derived from an EMBL/GenBank/DDBJ whole genome shotgun (WGS) entry which is preliminary data.</text>
</comment>
<dbReference type="SUPFAM" id="SSF56349">
    <property type="entry name" value="DNA breaking-rejoining enzymes"/>
    <property type="match status" value="1"/>
</dbReference>